<organism evidence="1 2">
    <name type="scientific">Burkholderia phage JG068</name>
    <dbReference type="NCBI Taxonomy" id="1401297"/>
    <lineage>
        <taxon>Viruses</taxon>
        <taxon>Duplodnaviria</taxon>
        <taxon>Heunggongvirae</taxon>
        <taxon>Uroviricota</taxon>
        <taxon>Caudoviricetes</taxon>
        <taxon>Autographivirales</taxon>
        <taxon>Autonotataviridae</taxon>
        <taxon>Mguuvirus</taxon>
        <taxon>Mguuvirus JG068</taxon>
    </lineage>
</organism>
<protein>
    <submittedName>
        <fullName evidence="1">Uncharacterized protein</fullName>
    </submittedName>
</protein>
<gene>
    <name evidence="1" type="ORF">JG068_023</name>
</gene>
<keyword evidence="2" id="KW-1185">Reference proteome</keyword>
<sequence>MQLTIDFGTDPSSGEPLGYVLYSECTVEPELKDDKGFLNHIEFTHRKHIMREFERLIFGD</sequence>
<reference evidence="1 2" key="1">
    <citation type="journal article" date="2013" name="BMC Genomics">
        <title>Genomic characterization of JG068, a novel virulent podovirus active against Burkholderia cenocepacia.</title>
        <authorList>
            <person name="Lynch K.H."/>
            <person name="Abdu A.H."/>
            <person name="Schobert M."/>
            <person name="Dennis J.J."/>
        </authorList>
    </citation>
    <scope>NUCLEOTIDE SEQUENCE [LARGE SCALE GENOMIC DNA]</scope>
</reference>
<evidence type="ECO:0000313" key="2">
    <source>
        <dbReference type="Proteomes" id="UP000016892"/>
    </source>
</evidence>
<dbReference type="GeneID" id="17699701"/>
<dbReference type="EMBL" id="KC853746">
    <property type="protein sequence ID" value="AGW43605.1"/>
    <property type="molecule type" value="Genomic_DNA"/>
</dbReference>
<dbReference type="Proteomes" id="UP000016892">
    <property type="component" value="Segment"/>
</dbReference>
<evidence type="ECO:0000313" key="1">
    <source>
        <dbReference type="EMBL" id="AGW43605.1"/>
    </source>
</evidence>
<proteinExistence type="predicted"/>
<name>U3PIP3_9CAUD</name>
<dbReference type="KEGG" id="vg:17699701"/>
<accession>U3PIP3</accession>
<dbReference type="RefSeq" id="YP_008853862.1">
    <property type="nucleotide sequence ID" value="NC_022916.1"/>
</dbReference>